<feature type="chain" id="PRO_5022080677" evidence="7">
    <location>
        <begin position="26"/>
        <end position="481"/>
    </location>
</feature>
<dbReference type="PANTHER" id="PTHR32060">
    <property type="entry name" value="TAIL-SPECIFIC PROTEASE"/>
    <property type="match status" value="1"/>
</dbReference>
<dbReference type="SMART" id="SM00245">
    <property type="entry name" value="TSPc"/>
    <property type="match status" value="1"/>
</dbReference>
<keyword evidence="4 5" id="KW-0720">Serine protease</keyword>
<keyword evidence="10" id="KW-1185">Reference proteome</keyword>
<dbReference type="InterPro" id="IPR029045">
    <property type="entry name" value="ClpP/crotonase-like_dom_sf"/>
</dbReference>
<dbReference type="EC" id="3.4.21.102" evidence="9"/>
<evidence type="ECO:0000259" key="8">
    <source>
        <dbReference type="PROSITE" id="PS50106"/>
    </source>
</evidence>
<dbReference type="PANTHER" id="PTHR32060:SF30">
    <property type="entry name" value="CARBOXY-TERMINAL PROCESSING PROTEASE CTPA"/>
    <property type="match status" value="1"/>
</dbReference>
<keyword evidence="2 5" id="KW-0645">Protease</keyword>
<dbReference type="Gene3D" id="3.90.226.10">
    <property type="entry name" value="2-enoyl-CoA Hydratase, Chain A, domain 1"/>
    <property type="match status" value="1"/>
</dbReference>
<evidence type="ECO:0000256" key="5">
    <source>
        <dbReference type="RuleBase" id="RU004404"/>
    </source>
</evidence>
<keyword evidence="7" id="KW-0732">Signal</keyword>
<evidence type="ECO:0000256" key="2">
    <source>
        <dbReference type="ARBA" id="ARBA00022670"/>
    </source>
</evidence>
<dbReference type="AlphaFoldDB" id="A0A518BD53"/>
<feature type="compositionally biased region" description="Basic and acidic residues" evidence="6">
    <location>
        <begin position="445"/>
        <end position="472"/>
    </location>
</feature>
<dbReference type="GO" id="GO:0030288">
    <property type="term" value="C:outer membrane-bounded periplasmic space"/>
    <property type="evidence" value="ECO:0007669"/>
    <property type="project" value="TreeGrafter"/>
</dbReference>
<feature type="region of interest" description="Disordered" evidence="6">
    <location>
        <begin position="402"/>
        <end position="481"/>
    </location>
</feature>
<dbReference type="Pfam" id="PF22694">
    <property type="entry name" value="CtpB_N-like"/>
    <property type="match status" value="1"/>
</dbReference>
<evidence type="ECO:0000256" key="6">
    <source>
        <dbReference type="SAM" id="MobiDB-lite"/>
    </source>
</evidence>
<sequence precursor="true">MPQKNVVSLLLVAVIAVFCWQAAQSAPREDQDAELYRLFVDAFEHVDRNYVKGVDRRKLMEAAINGMLGELDPYSNFIDQSHYRQFDRQTSGQFGGIGIQISEKDGILTVISPLVGTPAYEAGVLAGDRILEVNGESIRGMPLRDVVSRLTGPEGTDVTLSIQHRPYDKEPKEVTLKRAIINIESVLGDSHDKNDAWDFMLDDDNKIAYIRLNAFTKQTAEDLTEALKELEAEGMKGLVLDLRYNPGGLLESAIQISDLFVDEGKIVSTKGRNTIERKFFAKKDGTLDEFPMVVLVNSSSASASEIVAACLQDHQRAIVVGERTWGKGSVQNVIELEGGKSALKLTTASYRRPNGKNIHRFPDSDEEDEWGVSPNDGFLVEFSPEEHRSYFRDRQKRDRVLGKRSELIKANGDDGNAKEEDNGDDEAKPFEDRQLKKALSYIREQLGEEKGKDGAPKEEATDKADTEKKDAEATADAAETD</sequence>
<protein>
    <submittedName>
        <fullName evidence="9">Carboxy-terminal processing protease CtpA</fullName>
        <ecNumber evidence="9">3.4.21.102</ecNumber>
    </submittedName>
</protein>
<dbReference type="FunFam" id="2.30.42.10:FF:000063">
    <property type="entry name" value="Peptidase, S41 family"/>
    <property type="match status" value="1"/>
</dbReference>
<dbReference type="Pfam" id="PF17820">
    <property type="entry name" value="PDZ_6"/>
    <property type="match status" value="1"/>
</dbReference>
<dbReference type="Gene3D" id="3.30.750.44">
    <property type="match status" value="1"/>
</dbReference>
<dbReference type="Pfam" id="PF03572">
    <property type="entry name" value="Peptidase_S41"/>
    <property type="match status" value="1"/>
</dbReference>
<dbReference type="Gene3D" id="2.30.42.10">
    <property type="match status" value="1"/>
</dbReference>
<organism evidence="9 10">
    <name type="scientific">Kolteria novifilia</name>
    <dbReference type="NCBI Taxonomy" id="2527975"/>
    <lineage>
        <taxon>Bacteria</taxon>
        <taxon>Pseudomonadati</taxon>
        <taxon>Planctomycetota</taxon>
        <taxon>Planctomycetia</taxon>
        <taxon>Kolteriales</taxon>
        <taxon>Kolteriaceae</taxon>
        <taxon>Kolteria</taxon>
    </lineage>
</organism>
<dbReference type="InterPro" id="IPR001478">
    <property type="entry name" value="PDZ"/>
</dbReference>
<evidence type="ECO:0000256" key="3">
    <source>
        <dbReference type="ARBA" id="ARBA00022801"/>
    </source>
</evidence>
<evidence type="ECO:0000256" key="1">
    <source>
        <dbReference type="ARBA" id="ARBA00009179"/>
    </source>
</evidence>
<evidence type="ECO:0000313" key="10">
    <source>
        <dbReference type="Proteomes" id="UP000317093"/>
    </source>
</evidence>
<dbReference type="CDD" id="cd06782">
    <property type="entry name" value="cpPDZ_CPP-like"/>
    <property type="match status" value="1"/>
</dbReference>
<dbReference type="PROSITE" id="PS50106">
    <property type="entry name" value="PDZ"/>
    <property type="match status" value="1"/>
</dbReference>
<dbReference type="GO" id="GO:0004252">
    <property type="term" value="F:serine-type endopeptidase activity"/>
    <property type="evidence" value="ECO:0007669"/>
    <property type="project" value="UniProtKB-EC"/>
</dbReference>
<dbReference type="RefSeq" id="WP_145263433.1">
    <property type="nucleotide sequence ID" value="NZ_CP036279.1"/>
</dbReference>
<dbReference type="InterPro" id="IPR004447">
    <property type="entry name" value="Peptidase_S41A"/>
</dbReference>
<dbReference type="NCBIfam" id="TIGR00225">
    <property type="entry name" value="prc"/>
    <property type="match status" value="1"/>
</dbReference>
<dbReference type="KEGG" id="knv:Pan216_57930"/>
<dbReference type="GO" id="GO:0007165">
    <property type="term" value="P:signal transduction"/>
    <property type="evidence" value="ECO:0007669"/>
    <property type="project" value="TreeGrafter"/>
</dbReference>
<dbReference type="CDD" id="cd07560">
    <property type="entry name" value="Peptidase_S41_CPP"/>
    <property type="match status" value="1"/>
</dbReference>
<dbReference type="InterPro" id="IPR036034">
    <property type="entry name" value="PDZ_sf"/>
</dbReference>
<dbReference type="SUPFAM" id="SSF52096">
    <property type="entry name" value="ClpP/crotonase"/>
    <property type="match status" value="1"/>
</dbReference>
<dbReference type="InterPro" id="IPR041489">
    <property type="entry name" value="PDZ_6"/>
</dbReference>
<feature type="domain" description="PDZ" evidence="8">
    <location>
        <begin position="83"/>
        <end position="150"/>
    </location>
</feature>
<feature type="compositionally biased region" description="Basic and acidic residues" evidence="6">
    <location>
        <begin position="402"/>
        <end position="435"/>
    </location>
</feature>
<evidence type="ECO:0000256" key="4">
    <source>
        <dbReference type="ARBA" id="ARBA00022825"/>
    </source>
</evidence>
<feature type="signal peptide" evidence="7">
    <location>
        <begin position="1"/>
        <end position="25"/>
    </location>
</feature>
<dbReference type="InterPro" id="IPR055210">
    <property type="entry name" value="CtpA/B_N"/>
</dbReference>
<dbReference type="EMBL" id="CP036279">
    <property type="protein sequence ID" value="QDU64899.1"/>
    <property type="molecule type" value="Genomic_DNA"/>
</dbReference>
<proteinExistence type="inferred from homology"/>
<dbReference type="SUPFAM" id="SSF50156">
    <property type="entry name" value="PDZ domain-like"/>
    <property type="match status" value="1"/>
</dbReference>
<dbReference type="Proteomes" id="UP000317093">
    <property type="component" value="Chromosome"/>
</dbReference>
<dbReference type="SMART" id="SM00228">
    <property type="entry name" value="PDZ"/>
    <property type="match status" value="1"/>
</dbReference>
<name>A0A518BD53_9BACT</name>
<evidence type="ECO:0000256" key="7">
    <source>
        <dbReference type="SAM" id="SignalP"/>
    </source>
</evidence>
<comment type="similarity">
    <text evidence="1 5">Belongs to the peptidase S41A family.</text>
</comment>
<evidence type="ECO:0000313" key="9">
    <source>
        <dbReference type="EMBL" id="QDU64899.1"/>
    </source>
</evidence>
<accession>A0A518BD53</accession>
<feature type="region of interest" description="Disordered" evidence="6">
    <location>
        <begin position="353"/>
        <end position="372"/>
    </location>
</feature>
<dbReference type="InterPro" id="IPR005151">
    <property type="entry name" value="Tail-specific_protease"/>
</dbReference>
<dbReference type="OrthoDB" id="9812068at2"/>
<dbReference type="GO" id="GO:0006508">
    <property type="term" value="P:proteolysis"/>
    <property type="evidence" value="ECO:0007669"/>
    <property type="project" value="UniProtKB-KW"/>
</dbReference>
<gene>
    <name evidence="9" type="primary">ctpA</name>
    <name evidence="9" type="ORF">Pan216_57930</name>
</gene>
<keyword evidence="3 5" id="KW-0378">Hydrolase</keyword>
<reference evidence="9 10" key="1">
    <citation type="submission" date="2019-02" db="EMBL/GenBank/DDBJ databases">
        <title>Deep-cultivation of Planctomycetes and their phenomic and genomic characterization uncovers novel biology.</title>
        <authorList>
            <person name="Wiegand S."/>
            <person name="Jogler M."/>
            <person name="Boedeker C."/>
            <person name="Pinto D."/>
            <person name="Vollmers J."/>
            <person name="Rivas-Marin E."/>
            <person name="Kohn T."/>
            <person name="Peeters S.H."/>
            <person name="Heuer A."/>
            <person name="Rast P."/>
            <person name="Oberbeckmann S."/>
            <person name="Bunk B."/>
            <person name="Jeske O."/>
            <person name="Meyerdierks A."/>
            <person name="Storesund J.E."/>
            <person name="Kallscheuer N."/>
            <person name="Luecker S."/>
            <person name="Lage O.M."/>
            <person name="Pohl T."/>
            <person name="Merkel B.J."/>
            <person name="Hornburger P."/>
            <person name="Mueller R.-W."/>
            <person name="Bruemmer F."/>
            <person name="Labrenz M."/>
            <person name="Spormann A.M."/>
            <person name="Op den Camp H."/>
            <person name="Overmann J."/>
            <person name="Amann R."/>
            <person name="Jetten M.S.M."/>
            <person name="Mascher T."/>
            <person name="Medema M.H."/>
            <person name="Devos D.P."/>
            <person name="Kaster A.-K."/>
            <person name="Ovreas L."/>
            <person name="Rohde M."/>
            <person name="Galperin M.Y."/>
            <person name="Jogler C."/>
        </authorList>
    </citation>
    <scope>NUCLEOTIDE SEQUENCE [LARGE SCALE GENOMIC DNA]</scope>
    <source>
        <strain evidence="9 10">Pan216</strain>
    </source>
</reference>